<evidence type="ECO:0000313" key="3">
    <source>
        <dbReference type="Proteomes" id="UP000567293"/>
    </source>
</evidence>
<organism evidence="2 3">
    <name type="scientific">Candidatus Acidiferrum panamense</name>
    <dbReference type="NCBI Taxonomy" id="2741543"/>
    <lineage>
        <taxon>Bacteria</taxon>
        <taxon>Pseudomonadati</taxon>
        <taxon>Acidobacteriota</taxon>
        <taxon>Terriglobia</taxon>
        <taxon>Candidatus Acidiferrales</taxon>
        <taxon>Candidatus Acidiferrum</taxon>
    </lineage>
</organism>
<reference evidence="2" key="1">
    <citation type="submission" date="2020-06" db="EMBL/GenBank/DDBJ databases">
        <title>Legume-microbial interactions unlock mineral nutrients during tropical forest succession.</title>
        <authorList>
            <person name="Epihov D.Z."/>
        </authorList>
    </citation>
    <scope>NUCLEOTIDE SEQUENCE [LARGE SCALE GENOMIC DNA]</scope>
    <source>
        <strain evidence="2">Pan2503</strain>
    </source>
</reference>
<dbReference type="Proteomes" id="UP000567293">
    <property type="component" value="Unassembled WGS sequence"/>
</dbReference>
<dbReference type="InterPro" id="IPR003018">
    <property type="entry name" value="GAF"/>
</dbReference>
<proteinExistence type="predicted"/>
<name>A0A7V8SV50_9BACT</name>
<dbReference type="InterPro" id="IPR029016">
    <property type="entry name" value="GAF-like_dom_sf"/>
</dbReference>
<sequence>MSCTEEILERIRSMVTGTDRRSEKAKQLAQAVQGLGNYRWTGVYDVGDEMVSIIAYSGPGAPAYPTFPATRGLTGVAIREKATVLAGDVRADPRYLTAFGSTLSEIIVPIVNPQSGKVIGTIDVESERANAFSPRDQQLLEECARAALPLWSERVEP</sequence>
<evidence type="ECO:0000259" key="1">
    <source>
        <dbReference type="SMART" id="SM00065"/>
    </source>
</evidence>
<dbReference type="SMART" id="SM00065">
    <property type="entry name" value="GAF"/>
    <property type="match status" value="1"/>
</dbReference>
<gene>
    <name evidence="2" type="ORF">HRJ53_00680</name>
</gene>
<accession>A0A7V8SV50</accession>
<dbReference type="Gene3D" id="3.30.450.40">
    <property type="match status" value="1"/>
</dbReference>
<keyword evidence="3" id="KW-1185">Reference proteome</keyword>
<evidence type="ECO:0000313" key="2">
    <source>
        <dbReference type="EMBL" id="MBA0083489.1"/>
    </source>
</evidence>
<protein>
    <submittedName>
        <fullName evidence="2">GAF domain-containing protein</fullName>
    </submittedName>
</protein>
<dbReference type="SUPFAM" id="SSF55781">
    <property type="entry name" value="GAF domain-like"/>
    <property type="match status" value="1"/>
</dbReference>
<feature type="domain" description="GAF" evidence="1">
    <location>
        <begin position="20"/>
        <end position="153"/>
    </location>
</feature>
<dbReference type="Pfam" id="PF01590">
    <property type="entry name" value="GAF"/>
    <property type="match status" value="1"/>
</dbReference>
<comment type="caution">
    <text evidence="2">The sequence shown here is derived from an EMBL/GenBank/DDBJ whole genome shotgun (WGS) entry which is preliminary data.</text>
</comment>
<dbReference type="EMBL" id="JACDQQ010000068">
    <property type="protein sequence ID" value="MBA0083489.1"/>
    <property type="molecule type" value="Genomic_DNA"/>
</dbReference>
<dbReference type="AlphaFoldDB" id="A0A7V8SV50"/>